<keyword evidence="3" id="KW-1185">Reference proteome</keyword>
<feature type="region of interest" description="Disordered" evidence="1">
    <location>
        <begin position="232"/>
        <end position="265"/>
    </location>
</feature>
<dbReference type="Gene3D" id="2.170.120.30">
    <property type="match status" value="1"/>
</dbReference>
<dbReference type="Proteomes" id="UP000005444">
    <property type="component" value="Chromosome"/>
</dbReference>
<evidence type="ECO:0000313" key="3">
    <source>
        <dbReference type="Proteomes" id="UP000005444"/>
    </source>
</evidence>
<protein>
    <recommendedName>
        <fullName evidence="4">YbbR-like family protein</fullName>
    </recommendedName>
</protein>
<evidence type="ECO:0000313" key="2">
    <source>
        <dbReference type="EMBL" id="AEV94871.1"/>
    </source>
</evidence>
<dbReference type="InterPro" id="IPR012505">
    <property type="entry name" value="YbbR"/>
</dbReference>
<reference evidence="2 3" key="1">
    <citation type="journal article" date="2012" name="J. Bacteriol.">
        <title>Complete Genome Sequence of the Beer Spoilage Organism Pediococcus claussenii ATCC BAA-344T.</title>
        <authorList>
            <person name="Pittet V."/>
            <person name="Abegunde T."/>
            <person name="Marfleet T."/>
            <person name="Haakensen M."/>
            <person name="Morrow K."/>
            <person name="Jayaprakash T."/>
            <person name="Schroeder K."/>
            <person name="Trost B."/>
            <person name="Byrns S."/>
            <person name="Bergsveinson J."/>
            <person name="Kusalik A."/>
            <person name="Ziola B."/>
        </authorList>
    </citation>
    <scope>NUCLEOTIDE SEQUENCE [LARGE SCALE GENOMIC DNA]</scope>
    <source>
        <strain evidence="2 3">ATCC BAA-344</strain>
    </source>
</reference>
<dbReference type="HOGENOM" id="CLU_039811_2_1_9"/>
<feature type="compositionally biased region" description="Basic and acidic residues" evidence="1">
    <location>
        <begin position="235"/>
        <end position="246"/>
    </location>
</feature>
<dbReference type="AlphaFoldDB" id="G8PC52"/>
<dbReference type="PATRIC" id="fig|701521.8.peg.548"/>
<dbReference type="PANTHER" id="PTHR37804">
    <property type="entry name" value="CDAA REGULATORY PROTEIN CDAR"/>
    <property type="match status" value="1"/>
</dbReference>
<evidence type="ECO:0000256" key="1">
    <source>
        <dbReference type="SAM" id="MobiDB-lite"/>
    </source>
</evidence>
<sequence>MKNFLTKNWMYRILALLLAIALFTYVKTERLSSTRFTGVHSNNNSILMSNKTSTITMPVDLDINNSQYIVTGYPAKVKIELSGPSALVATTVNTQNFKVYLGLRGLSTGTHKVSFKTSGLNKDLSAKVNPGTTKVTIAERKTESFDIQTRFDKNLVKKGYVVGTPQLSTLATTATGSVSDIEKISQVVADVSIPKDTKSDLHAQVMLQALDSRGYIVNVILSPQTINVTLPISKQSDKQKNDDKQSEASSTSSGQTSSSSTNQSN</sequence>
<feature type="compositionally biased region" description="Low complexity" evidence="1">
    <location>
        <begin position="247"/>
        <end position="265"/>
    </location>
</feature>
<dbReference type="EMBL" id="CP003137">
    <property type="protein sequence ID" value="AEV94871.1"/>
    <property type="molecule type" value="Genomic_DNA"/>
</dbReference>
<dbReference type="PANTHER" id="PTHR37804:SF1">
    <property type="entry name" value="CDAA REGULATORY PROTEIN CDAR"/>
    <property type="match status" value="1"/>
</dbReference>
<dbReference type="eggNOG" id="COG4856">
    <property type="taxonomic scope" value="Bacteria"/>
</dbReference>
<evidence type="ECO:0008006" key="4">
    <source>
        <dbReference type="Google" id="ProtNLM"/>
    </source>
</evidence>
<accession>G8PC52</accession>
<dbReference type="RefSeq" id="WP_014215068.1">
    <property type="nucleotide sequence ID" value="NC_016605.1"/>
</dbReference>
<name>G8PC52_PEDCP</name>
<proteinExistence type="predicted"/>
<dbReference type="Pfam" id="PF07949">
    <property type="entry name" value="YbbR"/>
    <property type="match status" value="2"/>
</dbReference>
<gene>
    <name evidence="2" type="ordered locus">PECL_572</name>
</gene>
<dbReference type="InterPro" id="IPR053154">
    <property type="entry name" value="c-di-AMP_regulator"/>
</dbReference>
<organism evidence="2 3">
    <name type="scientific">Pediococcus claussenii (strain ATCC BAA-344 / DSM 14800 / JCM 18046 / KCTC 3811 / LMG 21948 / P06)</name>
    <dbReference type="NCBI Taxonomy" id="701521"/>
    <lineage>
        <taxon>Bacteria</taxon>
        <taxon>Bacillati</taxon>
        <taxon>Bacillota</taxon>
        <taxon>Bacilli</taxon>
        <taxon>Lactobacillales</taxon>
        <taxon>Lactobacillaceae</taxon>
        <taxon>Pediococcus</taxon>
    </lineage>
</organism>
<dbReference type="KEGG" id="pce:PECL_572"/>
<dbReference type="Gene3D" id="2.170.120.40">
    <property type="entry name" value="YbbR-like domain"/>
    <property type="match status" value="1"/>
</dbReference>
<dbReference type="STRING" id="701521.PECL_572"/>